<protein>
    <submittedName>
        <fullName evidence="1">Unnamed protein product</fullName>
    </submittedName>
</protein>
<reference evidence="1" key="1">
    <citation type="submission" date="2023-04" db="EMBL/GenBank/DDBJ databases">
        <title>Ambrosiozyma monospora NBRC 10751.</title>
        <authorList>
            <person name="Ichikawa N."/>
            <person name="Sato H."/>
            <person name="Tonouchi N."/>
        </authorList>
    </citation>
    <scope>NUCLEOTIDE SEQUENCE</scope>
    <source>
        <strain evidence="1">NBRC 10751</strain>
    </source>
</reference>
<comment type="caution">
    <text evidence="1">The sequence shown here is derived from an EMBL/GenBank/DDBJ whole genome shotgun (WGS) entry which is preliminary data.</text>
</comment>
<gene>
    <name evidence="1" type="ORF">Amon02_000229200</name>
</gene>
<proteinExistence type="predicted"/>
<evidence type="ECO:0000313" key="1">
    <source>
        <dbReference type="EMBL" id="GME75733.1"/>
    </source>
</evidence>
<dbReference type="Proteomes" id="UP001165064">
    <property type="component" value="Unassembled WGS sequence"/>
</dbReference>
<keyword evidence="2" id="KW-1185">Reference proteome</keyword>
<sequence>MTTILHQTKIENPVTPQFNTSVSPRYNSPSDKKSELSEPESPASRSDRSSTPSSTTSTTATSVSDSSELNSKSTTVPSLSLPSPKPSSSSSPSSEPTPTPSSRESVPVPSSKPVTVKKEKKDKKEKREKRLANRALTTASGISTTVPVSGERPKPTAHSTLDDNVLMAIFEILFDHDKKAEGMTVKQICDILIERHPEMANLSSKTSNLVSAKLNAYVKRVEKGDQNIIYALSRDWADASPKRMVYVYRGLLSKDFPKYVQKVLDAQRAMLGEENGDVTTESDSATTSTTSHSKKSHKKVESAPSGNYSASQGIAPSGLEIEKRSSFMDGSVDFRIPQLSIPYSAAPVTASLNSVSPSANEQEDTTMTDASDSQQGTIHAPQSRRGSKLLKHRSISKAHFFSALQDDESDSGNDSYESIHHPFMDSDEESELYTNNGYYRRGSLIVREKIPSTIGKRSKSMSFIQSKKSKTSHNTGIVTAAAAAPRLPLLLLTLVTLLTQSLSQL</sequence>
<name>A0ACB5SXL6_AMBMO</name>
<evidence type="ECO:0000313" key="2">
    <source>
        <dbReference type="Proteomes" id="UP001165064"/>
    </source>
</evidence>
<dbReference type="EMBL" id="BSXS01001294">
    <property type="protein sequence ID" value="GME75733.1"/>
    <property type="molecule type" value="Genomic_DNA"/>
</dbReference>
<accession>A0ACB5SXL6</accession>
<organism evidence="1 2">
    <name type="scientific">Ambrosiozyma monospora</name>
    <name type="common">Yeast</name>
    <name type="synonym">Endomycopsis monosporus</name>
    <dbReference type="NCBI Taxonomy" id="43982"/>
    <lineage>
        <taxon>Eukaryota</taxon>
        <taxon>Fungi</taxon>
        <taxon>Dikarya</taxon>
        <taxon>Ascomycota</taxon>
        <taxon>Saccharomycotina</taxon>
        <taxon>Pichiomycetes</taxon>
        <taxon>Pichiales</taxon>
        <taxon>Pichiaceae</taxon>
        <taxon>Ambrosiozyma</taxon>
    </lineage>
</organism>